<protein>
    <submittedName>
        <fullName evidence="2">CLUMA_CG013285, isoform A</fullName>
    </submittedName>
</protein>
<accession>A0A1J1IJQ4</accession>
<feature type="chain" id="PRO_5009619143" evidence="1">
    <location>
        <begin position="22"/>
        <end position="77"/>
    </location>
</feature>
<evidence type="ECO:0000313" key="3">
    <source>
        <dbReference type="Proteomes" id="UP000183832"/>
    </source>
</evidence>
<keyword evidence="3" id="KW-1185">Reference proteome</keyword>
<sequence>MITVNFKFSFIALIALQGVKFQHPSRKIRFLSFLSVKIDPQRHHLTVNLHLNFILINKLETLQVKFNDKQCHPRHQN</sequence>
<gene>
    <name evidence="2" type="ORF">CLUMA_CG013285</name>
</gene>
<keyword evidence="1" id="KW-0732">Signal</keyword>
<dbReference type="AlphaFoldDB" id="A0A1J1IJQ4"/>
<evidence type="ECO:0000256" key="1">
    <source>
        <dbReference type="SAM" id="SignalP"/>
    </source>
</evidence>
<dbReference type="Proteomes" id="UP000183832">
    <property type="component" value="Unassembled WGS sequence"/>
</dbReference>
<evidence type="ECO:0000313" key="2">
    <source>
        <dbReference type="EMBL" id="CRK99994.1"/>
    </source>
</evidence>
<name>A0A1J1IJQ4_9DIPT</name>
<proteinExistence type="predicted"/>
<feature type="signal peptide" evidence="1">
    <location>
        <begin position="1"/>
        <end position="21"/>
    </location>
</feature>
<reference evidence="2 3" key="1">
    <citation type="submission" date="2015-04" db="EMBL/GenBank/DDBJ databases">
        <authorList>
            <person name="Syromyatnikov M.Y."/>
            <person name="Popov V.N."/>
        </authorList>
    </citation>
    <scope>NUCLEOTIDE SEQUENCE [LARGE SCALE GENOMIC DNA]</scope>
</reference>
<dbReference type="EMBL" id="CVRI01000054">
    <property type="protein sequence ID" value="CRK99994.1"/>
    <property type="molecule type" value="Genomic_DNA"/>
</dbReference>
<organism evidence="2 3">
    <name type="scientific">Clunio marinus</name>
    <dbReference type="NCBI Taxonomy" id="568069"/>
    <lineage>
        <taxon>Eukaryota</taxon>
        <taxon>Metazoa</taxon>
        <taxon>Ecdysozoa</taxon>
        <taxon>Arthropoda</taxon>
        <taxon>Hexapoda</taxon>
        <taxon>Insecta</taxon>
        <taxon>Pterygota</taxon>
        <taxon>Neoptera</taxon>
        <taxon>Endopterygota</taxon>
        <taxon>Diptera</taxon>
        <taxon>Nematocera</taxon>
        <taxon>Chironomoidea</taxon>
        <taxon>Chironomidae</taxon>
        <taxon>Clunio</taxon>
    </lineage>
</organism>